<proteinExistence type="predicted"/>
<evidence type="ECO:0000313" key="2">
    <source>
        <dbReference type="Proteomes" id="UP000435243"/>
    </source>
</evidence>
<reference evidence="1 2" key="1">
    <citation type="submission" date="2019-12" db="EMBL/GenBank/DDBJ databases">
        <title>Genomic-based taxomic classification of the family Erythrobacteraceae.</title>
        <authorList>
            <person name="Xu L."/>
        </authorList>
    </citation>
    <scope>NUCLEOTIDE SEQUENCE [LARGE SCALE GENOMIC DNA]</scope>
    <source>
        <strain evidence="1 2">JCM 16339</strain>
    </source>
</reference>
<dbReference type="Proteomes" id="UP000435243">
    <property type="component" value="Unassembled WGS sequence"/>
</dbReference>
<gene>
    <name evidence="1" type="ORF">GRI32_05265</name>
</gene>
<organism evidence="1 2">
    <name type="scientific">Alteraurantiacibacter aestuarii</name>
    <dbReference type="NCBI Taxonomy" id="650004"/>
    <lineage>
        <taxon>Bacteria</taxon>
        <taxon>Pseudomonadati</taxon>
        <taxon>Pseudomonadota</taxon>
        <taxon>Alphaproteobacteria</taxon>
        <taxon>Sphingomonadales</taxon>
        <taxon>Erythrobacteraceae</taxon>
        <taxon>Alteraurantiacibacter</taxon>
    </lineage>
</organism>
<dbReference type="AlphaFoldDB" id="A0A844ZM14"/>
<accession>A0A844ZM14</accession>
<name>A0A844ZM14_9SPHN</name>
<dbReference type="EMBL" id="WTYY01000002">
    <property type="protein sequence ID" value="MXO88146.1"/>
    <property type="molecule type" value="Genomic_DNA"/>
</dbReference>
<dbReference type="OrthoDB" id="7427955at2"/>
<sequence length="121" mass="12749">MVLAGAVAICSAASPALAEREPSTKLVRCGEESCLQISGYRDDPASIVRLNGEVVTADGGQDWQVRLPIETVRQWSAPNARTIEVSLLDPETAQVTSASTSLPIGLLGDISSLAFLEVRSP</sequence>
<evidence type="ECO:0000313" key="1">
    <source>
        <dbReference type="EMBL" id="MXO88146.1"/>
    </source>
</evidence>
<keyword evidence="2" id="KW-1185">Reference proteome</keyword>
<protein>
    <submittedName>
        <fullName evidence="1">Uncharacterized protein</fullName>
    </submittedName>
</protein>
<comment type="caution">
    <text evidence="1">The sequence shown here is derived from an EMBL/GenBank/DDBJ whole genome shotgun (WGS) entry which is preliminary data.</text>
</comment>